<name>D9WJC2_9ACTN</name>
<reference evidence="2 3" key="1">
    <citation type="submission" date="2009-02" db="EMBL/GenBank/DDBJ databases">
        <title>Annotation of Streptomyces hygroscopicus strain ATCC 53653.</title>
        <authorList>
            <consortium name="The Broad Institute Genome Sequencing Platform"/>
            <consortium name="Broad Institute Microbial Sequencing Center"/>
            <person name="Fischbach M."/>
            <person name="Godfrey P."/>
            <person name="Ward D."/>
            <person name="Young S."/>
            <person name="Zeng Q."/>
            <person name="Koehrsen M."/>
            <person name="Alvarado L."/>
            <person name="Berlin A.M."/>
            <person name="Bochicchio J."/>
            <person name="Borenstein D."/>
            <person name="Chapman S.B."/>
            <person name="Chen Z."/>
            <person name="Engels R."/>
            <person name="Freedman E."/>
            <person name="Gellesch M."/>
            <person name="Goldberg J."/>
            <person name="Griggs A."/>
            <person name="Gujja S."/>
            <person name="Heilman E.R."/>
            <person name="Heiman D.I."/>
            <person name="Hepburn T.A."/>
            <person name="Howarth C."/>
            <person name="Jen D."/>
            <person name="Larson L."/>
            <person name="Lewis B."/>
            <person name="Mehta T."/>
            <person name="Park D."/>
            <person name="Pearson M."/>
            <person name="Richards J."/>
            <person name="Roberts A."/>
            <person name="Saif S."/>
            <person name="Shea T.D."/>
            <person name="Shenoy N."/>
            <person name="Sisk P."/>
            <person name="Stolte C."/>
            <person name="Sykes S.N."/>
            <person name="Thomson T."/>
            <person name="Walk T."/>
            <person name="White J."/>
            <person name="Yandava C."/>
            <person name="Straight P."/>
            <person name="Clardy J."/>
            <person name="Hung D."/>
            <person name="Kolter R."/>
            <person name="Mekalanos J."/>
            <person name="Walker S."/>
            <person name="Walsh C.T."/>
            <person name="Wieland-Brown L.C."/>
            <person name="Haas B."/>
            <person name="Nusbaum C."/>
            <person name="Birren B."/>
        </authorList>
    </citation>
    <scope>NUCLEOTIDE SEQUENCE [LARGE SCALE GENOMIC DNA]</scope>
    <source>
        <strain evidence="2 3">ATCC 53653</strain>
    </source>
</reference>
<dbReference type="InterPro" id="IPR047002">
    <property type="entry name" value="Tcp10_C_sf"/>
</dbReference>
<dbReference type="AlphaFoldDB" id="D9WJC2"/>
<dbReference type="RefSeq" id="WP_009721016.1">
    <property type="nucleotide sequence ID" value="NZ_GG657754.1"/>
</dbReference>
<feature type="compositionally biased region" description="Polar residues" evidence="1">
    <location>
        <begin position="963"/>
        <end position="993"/>
    </location>
</feature>
<dbReference type="HOGENOM" id="CLU_281569_0_0_11"/>
<feature type="compositionally biased region" description="Polar residues" evidence="1">
    <location>
        <begin position="933"/>
        <end position="950"/>
    </location>
</feature>
<feature type="compositionally biased region" description="Polar residues" evidence="1">
    <location>
        <begin position="843"/>
        <end position="869"/>
    </location>
</feature>
<proteinExistence type="predicted"/>
<organism evidence="2 3">
    <name type="scientific">Streptomyces himastatinicus ATCC 53653</name>
    <dbReference type="NCBI Taxonomy" id="457427"/>
    <lineage>
        <taxon>Bacteria</taxon>
        <taxon>Bacillati</taxon>
        <taxon>Actinomycetota</taxon>
        <taxon>Actinomycetes</taxon>
        <taxon>Kitasatosporales</taxon>
        <taxon>Streptomycetaceae</taxon>
        <taxon>Streptomyces</taxon>
        <taxon>Streptomyces violaceusniger group</taxon>
    </lineage>
</organism>
<feature type="compositionally biased region" description="Basic and acidic residues" evidence="1">
    <location>
        <begin position="646"/>
        <end position="666"/>
    </location>
</feature>
<dbReference type="PANTHER" id="PTHR23159:SF31">
    <property type="entry name" value="CENTROSOME-ASSOCIATED PROTEIN CEP250 ISOFORM X1"/>
    <property type="match status" value="1"/>
</dbReference>
<dbReference type="Gene3D" id="2.60.450.20">
    <property type="match status" value="1"/>
</dbReference>
<dbReference type="PANTHER" id="PTHR23159">
    <property type="entry name" value="CENTROSOMAL PROTEIN 2"/>
    <property type="match status" value="1"/>
</dbReference>
<feature type="compositionally biased region" description="Low complexity" evidence="1">
    <location>
        <begin position="631"/>
        <end position="645"/>
    </location>
</feature>
<evidence type="ECO:0000256" key="1">
    <source>
        <dbReference type="SAM" id="MobiDB-lite"/>
    </source>
</evidence>
<feature type="compositionally biased region" description="Basic and acidic residues" evidence="1">
    <location>
        <begin position="521"/>
        <end position="630"/>
    </location>
</feature>
<evidence type="ECO:0000313" key="3">
    <source>
        <dbReference type="Proteomes" id="UP000003963"/>
    </source>
</evidence>
<dbReference type="NCBIfam" id="NF038047">
    <property type="entry name" value="not_Tcp10"/>
    <property type="match status" value="1"/>
</dbReference>
<evidence type="ECO:0000313" key="2">
    <source>
        <dbReference type="EMBL" id="EFL29219.1"/>
    </source>
</evidence>
<feature type="compositionally biased region" description="Basic and acidic residues" evidence="1">
    <location>
        <begin position="673"/>
        <end position="824"/>
    </location>
</feature>
<accession>D9WJC2</accession>
<keyword evidence="3" id="KW-1185">Reference proteome</keyword>
<gene>
    <name evidence="2" type="ORF">SSOG_08933</name>
</gene>
<feature type="compositionally biased region" description="Gly residues" evidence="1">
    <location>
        <begin position="1073"/>
        <end position="1100"/>
    </location>
</feature>
<feature type="compositionally biased region" description="Polar residues" evidence="1">
    <location>
        <begin position="883"/>
        <end position="896"/>
    </location>
</feature>
<feature type="region of interest" description="Disordered" evidence="1">
    <location>
        <begin position="420"/>
        <end position="1187"/>
    </location>
</feature>
<dbReference type="STRING" id="457427.SSOG_08933"/>
<dbReference type="Proteomes" id="UP000003963">
    <property type="component" value="Unassembled WGS sequence"/>
</dbReference>
<dbReference type="EMBL" id="GG657754">
    <property type="protein sequence ID" value="EFL29219.1"/>
    <property type="molecule type" value="Genomic_DNA"/>
</dbReference>
<feature type="compositionally biased region" description="Basic and acidic residues" evidence="1">
    <location>
        <begin position="420"/>
        <end position="514"/>
    </location>
</feature>
<protein>
    <submittedName>
        <fullName evidence="2">PE_PGRS family protein</fullName>
    </submittedName>
</protein>
<sequence>MADDKEYDDYWAKAVNLFTGYDVPSRRDLFNALVGNDGIKQMRVEITKQGSVQTVDADDFNWMVDNAGWDIQNTDFVIPFYTNDSGTVHYYKARFTLIGFKSADGPSSGEAVGGEIKSKYGQELEDGHFKPSDTGTVWNTWDLTSYAYGTGNALKALLEEPNGTLGFSWGGSAEIPLDEGVRLGSFDMAADAFDRVAKFFWDSNATMTEWQNKVGLDQNEAWKGMAAGVFWDLIHELGRRYGHYADDMEAIGGVSKQGKMLRQAGDDLEKQARKIYNKWDDWKLAGGNPLRPLVDLLGEIADQTWLRNLTKVNADWEYSGGYYGGGGYWDYSTAAGFSQDAYDGDLKSYGDMKELETWKRVSEQAIANWEAKIKTDLIDPAEQALKDLAAAWGSSHFDLGSIRTKGDKGLNESFQEDKAFKDKKDAEDKAAKDKKAADDKYAADKKAAEDKAAADKAAADAKYAADKKAADDKAAADKAAADKKYAEEKAAQEKKEKEQEAKQEQKEKEAEEKAAALQAKQDQKEKEAEEKAAQKEKEQEQKQAEQEAKQEQKEKEAEQKQAEQEAKQEQIRQEQEKKQEQQQKEAEQKQAEQEAKQEQIRQEQEAKQEQKEKEAEQKQAEQQAKQDEAQKQAQAFQVQQVNQQKAEQEKRDKEQAKQQAEQEAKQEQLQQEQEAKQEQKEKEAEQKQAEQEAKQEQKEKEAEQKQEEQQKKQEEQQKQAEAKQEQIRQEQEQKQEQQQKEAEQKQAEAEQKQEQIRQEQEQKQEEQQKEAEQKQAEAEQKQEQIRQEQEQKQEQQQKEAEQKQDEYQQKQEKAQEEQQKRQEELQQQQQQKQDEYQKQQLKLNGSLNNGDLGQHNNGDPTQLNSNDFNHLSPEISGPVNGDDSLTNPDGSQSHLDSQGRVVTEFPDGSKSVIDPHTQTSTITRPDGSHYSGPLNSDDSLTNPGGSTTRLDPQGQVVTEYPDGSTTRVDPDTGATSIISPDGTSTTGYLNNPDNALPDYQYNGPGGSSHPGGPLNNPTSYDYGNHSYEEELYDDKPYQEPSLRNPGQSADGGSPKAGGGTPLNSGPMPSSMGGSPGGMPMGGMPMGGMGGMGGGKGGEGGSSERVRNVIDNGDVVSNRRNAPIPRGKGGVYEDRQAVSTSGSNPFLPRWAAVAHPDRRRPRAATASARSGSRRRTTSGAPTREVRRP</sequence>